<feature type="region of interest" description="Disordered" evidence="1">
    <location>
        <begin position="624"/>
        <end position="685"/>
    </location>
</feature>
<reference evidence="3" key="1">
    <citation type="submission" date="2024-06" db="EMBL/GenBank/DDBJ databases">
        <title>Multi-omics analyses provide insights into the biosynthesis of the anticancer antibiotic pleurotin in Hohenbuehelia grisea.</title>
        <authorList>
            <person name="Weaver J.A."/>
            <person name="Alberti F."/>
        </authorList>
    </citation>
    <scope>NUCLEOTIDE SEQUENCE [LARGE SCALE GENOMIC DNA]</scope>
    <source>
        <strain evidence="3">T-177</strain>
    </source>
</reference>
<protein>
    <recommendedName>
        <fullName evidence="4">UDENN domain-containing protein</fullName>
    </recommendedName>
</protein>
<comment type="caution">
    <text evidence="2">The sequence shown here is derived from an EMBL/GenBank/DDBJ whole genome shotgun (WGS) entry which is preliminary data.</text>
</comment>
<feature type="compositionally biased region" description="Low complexity" evidence="1">
    <location>
        <begin position="624"/>
        <end position="638"/>
    </location>
</feature>
<evidence type="ECO:0000313" key="2">
    <source>
        <dbReference type="EMBL" id="KAL0945376.1"/>
    </source>
</evidence>
<gene>
    <name evidence="2" type="ORF">HGRIS_000875</name>
</gene>
<feature type="region of interest" description="Disordered" evidence="1">
    <location>
        <begin position="772"/>
        <end position="792"/>
    </location>
</feature>
<organism evidence="2 3">
    <name type="scientific">Hohenbuehelia grisea</name>
    <dbReference type="NCBI Taxonomy" id="104357"/>
    <lineage>
        <taxon>Eukaryota</taxon>
        <taxon>Fungi</taxon>
        <taxon>Dikarya</taxon>
        <taxon>Basidiomycota</taxon>
        <taxon>Agaricomycotina</taxon>
        <taxon>Agaricomycetes</taxon>
        <taxon>Agaricomycetidae</taxon>
        <taxon>Agaricales</taxon>
        <taxon>Pleurotineae</taxon>
        <taxon>Pleurotaceae</taxon>
        <taxon>Hohenbuehelia</taxon>
    </lineage>
</organism>
<evidence type="ECO:0000256" key="1">
    <source>
        <dbReference type="SAM" id="MobiDB-lite"/>
    </source>
</evidence>
<sequence>MPHKPPNLELTIDEELDLGELAMDSALVTPRAPRRTLSTDLSTPRGRTSFEDSSKPQFPRRPRGMTRSSSLPRLDTTLRNQSNQTSEQSSAGPRKRSRWKELPTLPIELDDETLAKLRRWIIAVAVVEFDIDQGPVVSSVYPNTALDASESENIAFSAFPDSPQFEQGSQIHSFRIREHSVPPLIAPTLGRSTSDTVTPVALMPEFMSPPRHKPVDGFIYGYSYFTQRRDPSIKRGYRQRSVTILTSHPYPALFTVVTATLGYMYELSASSDATPTPSTLFANGSVQSPNQLASTSSVIRQACMDISQWPPPIDGSTLPLHFFGKHLEAEFPHAVDGQWMWRPEPNGSSESALQVPAAGPPSLYDPLPLPKKKLLTNGVPEPTIITNASPSQLASSIPPSPALPFDNLVTANALPLLAHSELLPHLWAIWENLVLCEPILVCGNSPAVVGATVWWIAELARGLPLSQSHDMRPYVTIHDQECDALIGARRPGKPSLGGDVGVGLGINAKRPTSGKRANTVGRAGLVIGVTNPWLVRQCADWGCVLRVESAGCGDAVGRGSVRTLDGGIVARGASSPAVFAKQRQRQASGSPAVGSPYTSTPTSNWSPSGSFSSWIASGVSGLSRLGSQSSPRSAKSKSTFAVPDRMMSEAKASSRPGTPRSAGIGPGSPMQGDASGPQVGWKSKPHKRYISKDKVLLKRVEEAWRGGTAREQVEATMLLRQHFNTRTTELLLPLTRYLNTLIPSPAELNDMRSQPSSAGSSAAASPALSYRSPSISSSSTTSGSGCSSSFSVDTQESGVWAEGVRLKAFSRTAFFESLKTNGCPLPFRSSAQRVEFYERWLRCKAFGVWLARQEEVVKDVLQGALA</sequence>
<evidence type="ECO:0000313" key="3">
    <source>
        <dbReference type="Proteomes" id="UP001556367"/>
    </source>
</evidence>
<feature type="region of interest" description="Disordered" evidence="1">
    <location>
        <begin position="24"/>
        <end position="99"/>
    </location>
</feature>
<dbReference type="PANTHER" id="PTHR13677:SF0">
    <property type="entry name" value="LD41638P"/>
    <property type="match status" value="1"/>
</dbReference>
<dbReference type="InterPro" id="IPR024224">
    <property type="entry name" value="DENND6"/>
</dbReference>
<feature type="compositionally biased region" description="Polar residues" evidence="1">
    <location>
        <begin position="36"/>
        <end position="46"/>
    </location>
</feature>
<proteinExistence type="predicted"/>
<dbReference type="Proteomes" id="UP001556367">
    <property type="component" value="Unassembled WGS sequence"/>
</dbReference>
<keyword evidence="3" id="KW-1185">Reference proteome</keyword>
<name>A0ABR3IPZ7_9AGAR</name>
<feature type="region of interest" description="Disordered" evidence="1">
    <location>
        <begin position="579"/>
        <end position="608"/>
    </location>
</feature>
<dbReference type="EMBL" id="JASNQZ010000018">
    <property type="protein sequence ID" value="KAL0945376.1"/>
    <property type="molecule type" value="Genomic_DNA"/>
</dbReference>
<dbReference type="PANTHER" id="PTHR13677">
    <property type="entry name" value="LD41638P"/>
    <property type="match status" value="1"/>
</dbReference>
<accession>A0ABR3IPZ7</accession>
<evidence type="ECO:0008006" key="4">
    <source>
        <dbReference type="Google" id="ProtNLM"/>
    </source>
</evidence>
<feature type="compositionally biased region" description="Low complexity" evidence="1">
    <location>
        <begin position="772"/>
        <end position="791"/>
    </location>
</feature>
<feature type="compositionally biased region" description="Polar residues" evidence="1">
    <location>
        <begin position="66"/>
        <end position="91"/>
    </location>
</feature>